<reference evidence="2" key="1">
    <citation type="submission" date="2016-06" db="EMBL/GenBank/DDBJ databases">
        <title>Parallel loss of symbiosis genes in relatives of nitrogen-fixing non-legume Parasponia.</title>
        <authorList>
            <person name="Van Velzen R."/>
            <person name="Holmer R."/>
            <person name="Bu F."/>
            <person name="Rutten L."/>
            <person name="Van Zeijl A."/>
            <person name="Liu W."/>
            <person name="Santuari L."/>
            <person name="Cao Q."/>
            <person name="Sharma T."/>
            <person name="Shen D."/>
            <person name="Roswanjaya Y."/>
            <person name="Wardhani T."/>
            <person name="Kalhor M.S."/>
            <person name="Jansen J."/>
            <person name="Van den Hoogen J."/>
            <person name="Gungor B."/>
            <person name="Hartog M."/>
            <person name="Hontelez J."/>
            <person name="Verver J."/>
            <person name="Yang W.-C."/>
            <person name="Schijlen E."/>
            <person name="Repin R."/>
            <person name="Schilthuizen M."/>
            <person name="Schranz E."/>
            <person name="Heidstra R."/>
            <person name="Miyata K."/>
            <person name="Fedorova E."/>
            <person name="Kohlen W."/>
            <person name="Bisseling T."/>
            <person name="Smit S."/>
            <person name="Geurts R."/>
        </authorList>
    </citation>
    <scope>NUCLEOTIDE SEQUENCE [LARGE SCALE GENOMIC DNA]</scope>
    <source>
        <strain evidence="2">cv. RG33-2</strain>
    </source>
</reference>
<comment type="caution">
    <text evidence="1">The sequence shown here is derived from an EMBL/GenBank/DDBJ whole genome shotgun (WGS) entry which is preliminary data.</text>
</comment>
<accession>A0A2P5F1H3</accession>
<gene>
    <name evidence="1" type="ORF">TorRG33x02_126580</name>
</gene>
<keyword evidence="2" id="KW-1185">Reference proteome</keyword>
<sequence>MSNSSKLRNLNISFVKIVGNFNANSLNGDSKMLNGIIDGSKSPLLDHSNDVTIAPQPTLKGNYVGDTPWKLVDLRMKLQSLWNLPPSWRLISFGKDFFHILLNLEEEKNHVWPFGSLNLKPGVLRFQPWHPNFNPNT</sequence>
<protein>
    <recommendedName>
        <fullName evidence="3">DUF4283 domain-containing protein</fullName>
    </recommendedName>
</protein>
<dbReference type="AlphaFoldDB" id="A0A2P5F1H3"/>
<organism evidence="1 2">
    <name type="scientific">Trema orientale</name>
    <name type="common">Charcoal tree</name>
    <name type="synonym">Celtis orientalis</name>
    <dbReference type="NCBI Taxonomy" id="63057"/>
    <lineage>
        <taxon>Eukaryota</taxon>
        <taxon>Viridiplantae</taxon>
        <taxon>Streptophyta</taxon>
        <taxon>Embryophyta</taxon>
        <taxon>Tracheophyta</taxon>
        <taxon>Spermatophyta</taxon>
        <taxon>Magnoliopsida</taxon>
        <taxon>eudicotyledons</taxon>
        <taxon>Gunneridae</taxon>
        <taxon>Pentapetalae</taxon>
        <taxon>rosids</taxon>
        <taxon>fabids</taxon>
        <taxon>Rosales</taxon>
        <taxon>Cannabaceae</taxon>
        <taxon>Trema</taxon>
    </lineage>
</organism>
<name>A0A2P5F1H3_TREOI</name>
<evidence type="ECO:0008006" key="3">
    <source>
        <dbReference type="Google" id="ProtNLM"/>
    </source>
</evidence>
<dbReference type="EMBL" id="JXTC01000073">
    <property type="protein sequence ID" value="PON91619.1"/>
    <property type="molecule type" value="Genomic_DNA"/>
</dbReference>
<dbReference type="OrthoDB" id="1436244at2759"/>
<proteinExistence type="predicted"/>
<evidence type="ECO:0000313" key="1">
    <source>
        <dbReference type="EMBL" id="PON91619.1"/>
    </source>
</evidence>
<evidence type="ECO:0000313" key="2">
    <source>
        <dbReference type="Proteomes" id="UP000237000"/>
    </source>
</evidence>
<dbReference type="InParanoid" id="A0A2P5F1H3"/>
<dbReference type="Proteomes" id="UP000237000">
    <property type="component" value="Unassembled WGS sequence"/>
</dbReference>